<dbReference type="PROSITE" id="PS51375">
    <property type="entry name" value="PPR"/>
    <property type="match status" value="1"/>
</dbReference>
<proteinExistence type="predicted"/>
<dbReference type="InterPro" id="IPR002885">
    <property type="entry name" value="PPR_rpt"/>
</dbReference>
<evidence type="ECO:0000313" key="4">
    <source>
        <dbReference type="Proteomes" id="UP000822688"/>
    </source>
</evidence>
<feature type="repeat" description="PPR" evidence="2">
    <location>
        <begin position="15"/>
        <end position="49"/>
    </location>
</feature>
<dbReference type="InterPro" id="IPR011990">
    <property type="entry name" value="TPR-like_helical_dom_sf"/>
</dbReference>
<reference evidence="3" key="1">
    <citation type="submission" date="2020-06" db="EMBL/GenBank/DDBJ databases">
        <title>WGS assembly of Ceratodon purpureus strain R40.</title>
        <authorList>
            <person name="Carey S.B."/>
            <person name="Jenkins J."/>
            <person name="Shu S."/>
            <person name="Lovell J.T."/>
            <person name="Sreedasyam A."/>
            <person name="Maumus F."/>
            <person name="Tiley G.P."/>
            <person name="Fernandez-Pozo N."/>
            <person name="Barry K."/>
            <person name="Chen C."/>
            <person name="Wang M."/>
            <person name="Lipzen A."/>
            <person name="Daum C."/>
            <person name="Saski C.A."/>
            <person name="Payton A.C."/>
            <person name="Mcbreen J.C."/>
            <person name="Conrad R.E."/>
            <person name="Kollar L.M."/>
            <person name="Olsson S."/>
            <person name="Huttunen S."/>
            <person name="Landis J.B."/>
            <person name="Wickett N.J."/>
            <person name="Johnson M.G."/>
            <person name="Rensing S.A."/>
            <person name="Grimwood J."/>
            <person name="Schmutz J."/>
            <person name="Mcdaniel S.F."/>
        </authorList>
    </citation>
    <scope>NUCLEOTIDE SEQUENCE</scope>
    <source>
        <strain evidence="3">R40</strain>
    </source>
</reference>
<evidence type="ECO:0000256" key="2">
    <source>
        <dbReference type="PROSITE-ProRule" id="PRU00708"/>
    </source>
</evidence>
<dbReference type="GO" id="GO:0003723">
    <property type="term" value="F:RNA binding"/>
    <property type="evidence" value="ECO:0007669"/>
    <property type="project" value="InterPro"/>
</dbReference>
<keyword evidence="4" id="KW-1185">Reference proteome</keyword>
<evidence type="ECO:0008006" key="5">
    <source>
        <dbReference type="Google" id="ProtNLM"/>
    </source>
</evidence>
<comment type="caution">
    <text evidence="3">The sequence shown here is derived from an EMBL/GenBank/DDBJ whole genome shotgun (WGS) entry which is preliminary data.</text>
</comment>
<dbReference type="Proteomes" id="UP000822688">
    <property type="component" value="Chromosome 10"/>
</dbReference>
<dbReference type="NCBIfam" id="TIGR00756">
    <property type="entry name" value="PPR"/>
    <property type="match status" value="1"/>
</dbReference>
<dbReference type="PANTHER" id="PTHR47926">
    <property type="entry name" value="PENTATRICOPEPTIDE REPEAT-CONTAINING PROTEIN"/>
    <property type="match status" value="1"/>
</dbReference>
<dbReference type="OrthoDB" id="185373at2759"/>
<dbReference type="EMBL" id="CM026431">
    <property type="protein sequence ID" value="KAG0558184.1"/>
    <property type="molecule type" value="Genomic_DNA"/>
</dbReference>
<protein>
    <recommendedName>
        <fullName evidence="5">Pentatricopeptide repeat-containing protein</fullName>
    </recommendedName>
</protein>
<evidence type="ECO:0000313" key="3">
    <source>
        <dbReference type="EMBL" id="KAG0558184.1"/>
    </source>
</evidence>
<dbReference type="InterPro" id="IPR046960">
    <property type="entry name" value="PPR_At4g14850-like_plant"/>
</dbReference>
<keyword evidence="1" id="KW-0677">Repeat</keyword>
<accession>A0A8T0GIV9</accession>
<dbReference type="AlphaFoldDB" id="A0A8T0GIV9"/>
<dbReference type="Pfam" id="PF13041">
    <property type="entry name" value="PPR_2"/>
    <property type="match status" value="1"/>
</dbReference>
<dbReference type="Gene3D" id="1.25.40.10">
    <property type="entry name" value="Tetratricopeptide repeat domain"/>
    <property type="match status" value="1"/>
</dbReference>
<organism evidence="3 4">
    <name type="scientific">Ceratodon purpureus</name>
    <name type="common">Fire moss</name>
    <name type="synonym">Dicranum purpureum</name>
    <dbReference type="NCBI Taxonomy" id="3225"/>
    <lineage>
        <taxon>Eukaryota</taxon>
        <taxon>Viridiplantae</taxon>
        <taxon>Streptophyta</taxon>
        <taxon>Embryophyta</taxon>
        <taxon>Bryophyta</taxon>
        <taxon>Bryophytina</taxon>
        <taxon>Bryopsida</taxon>
        <taxon>Dicranidae</taxon>
        <taxon>Pseudoditrichales</taxon>
        <taxon>Ditrichaceae</taxon>
        <taxon>Ceratodon</taxon>
    </lineage>
</organism>
<sequence>MKRAFQVFMKMVKRDVTTWTFMIGIYAASGLGKDAFQLFVEMQQEVVEPNAITFITLLDSHCAKEVHFQASKAWLATDVRVRDALIANCGSIKDANQTSFQALVYGCDFMMDSDDWSKCQEW</sequence>
<dbReference type="PANTHER" id="PTHR47926:SF347">
    <property type="entry name" value="PENTATRICOPEPTIDE REPEAT-CONTAINING PROTEIN"/>
    <property type="match status" value="1"/>
</dbReference>
<dbReference type="GO" id="GO:0009451">
    <property type="term" value="P:RNA modification"/>
    <property type="evidence" value="ECO:0007669"/>
    <property type="project" value="InterPro"/>
</dbReference>
<evidence type="ECO:0000256" key="1">
    <source>
        <dbReference type="ARBA" id="ARBA00022737"/>
    </source>
</evidence>
<name>A0A8T0GIV9_CERPU</name>
<gene>
    <name evidence="3" type="ORF">KC19_10G010600</name>
</gene>